<gene>
    <name evidence="4" type="ORF">EV199_3823</name>
</gene>
<feature type="domain" description="Luciferase-like" evidence="3">
    <location>
        <begin position="8"/>
        <end position="305"/>
    </location>
</feature>
<comment type="similarity">
    <text evidence="1">To bacterial alkanal monooxygenase alpha and beta chains.</text>
</comment>
<dbReference type="OrthoDB" id="9780518at2"/>
<evidence type="ECO:0000313" key="5">
    <source>
        <dbReference type="Proteomes" id="UP000293874"/>
    </source>
</evidence>
<dbReference type="FunFam" id="3.20.20.30:FF:000002">
    <property type="entry name" value="LLM class flavin-dependent oxidoreductase"/>
    <property type="match status" value="1"/>
</dbReference>
<dbReference type="InterPro" id="IPR019949">
    <property type="entry name" value="CmoO-like"/>
</dbReference>
<dbReference type="PANTHER" id="PTHR30137:SF19">
    <property type="entry name" value="LUCIFERASE-LIKE MONOOXYGENASE"/>
    <property type="match status" value="1"/>
</dbReference>
<dbReference type="InterPro" id="IPR036661">
    <property type="entry name" value="Luciferase-like_sf"/>
</dbReference>
<dbReference type="Pfam" id="PF00296">
    <property type="entry name" value="Bac_luciferase"/>
    <property type="match status" value="1"/>
</dbReference>
<dbReference type="PANTHER" id="PTHR30137">
    <property type="entry name" value="LUCIFERASE-LIKE MONOOXYGENASE"/>
    <property type="match status" value="1"/>
</dbReference>
<dbReference type="EMBL" id="SGXA01000002">
    <property type="protein sequence ID" value="RZS71910.1"/>
    <property type="molecule type" value="Genomic_DNA"/>
</dbReference>
<dbReference type="Gene3D" id="3.20.20.30">
    <property type="entry name" value="Luciferase-like domain"/>
    <property type="match status" value="1"/>
</dbReference>
<name>A0A4Q7MXR9_9BACT</name>
<dbReference type="Proteomes" id="UP000293874">
    <property type="component" value="Unassembled WGS sequence"/>
</dbReference>
<keyword evidence="5" id="KW-1185">Reference proteome</keyword>
<dbReference type="InterPro" id="IPR050766">
    <property type="entry name" value="Bact_Lucif_Oxidored"/>
</dbReference>
<accession>A0A4Q7MXR9</accession>
<comment type="caution">
    <text evidence="4">The sequence shown here is derived from an EMBL/GenBank/DDBJ whole genome shotgun (WGS) entry which is preliminary data.</text>
</comment>
<evidence type="ECO:0000313" key="4">
    <source>
        <dbReference type="EMBL" id="RZS71910.1"/>
    </source>
</evidence>
<proteinExistence type="predicted"/>
<dbReference type="SUPFAM" id="SSF51679">
    <property type="entry name" value="Bacterial luciferase-like"/>
    <property type="match status" value="1"/>
</dbReference>
<organism evidence="4 5">
    <name type="scientific">Pseudobacter ginsenosidimutans</name>
    <dbReference type="NCBI Taxonomy" id="661488"/>
    <lineage>
        <taxon>Bacteria</taxon>
        <taxon>Pseudomonadati</taxon>
        <taxon>Bacteroidota</taxon>
        <taxon>Chitinophagia</taxon>
        <taxon>Chitinophagales</taxon>
        <taxon>Chitinophagaceae</taxon>
        <taxon>Pseudobacter</taxon>
    </lineage>
</organism>
<dbReference type="NCBIfam" id="TIGR03558">
    <property type="entry name" value="oxido_grp_1"/>
    <property type="match status" value="1"/>
</dbReference>
<dbReference type="GO" id="GO:0016705">
    <property type="term" value="F:oxidoreductase activity, acting on paired donors, with incorporation or reduction of molecular oxygen"/>
    <property type="evidence" value="ECO:0007669"/>
    <property type="project" value="InterPro"/>
</dbReference>
<evidence type="ECO:0000256" key="2">
    <source>
        <dbReference type="ARBA" id="ARBA00074555"/>
    </source>
</evidence>
<dbReference type="AlphaFoldDB" id="A0A4Q7MXR9"/>
<dbReference type="RefSeq" id="WP_130542376.1">
    <property type="nucleotide sequence ID" value="NZ_CP042431.1"/>
</dbReference>
<protein>
    <recommendedName>
        <fullName evidence="2">Luciferase-like monooxygenase</fullName>
    </recommendedName>
</protein>
<dbReference type="InterPro" id="IPR011251">
    <property type="entry name" value="Luciferase-like_dom"/>
</dbReference>
<sequence length="345" mass="38420">MHLQLSILDQTPVRKGSNPVEALQESVELAKLADRLGYTRYWVSEHHNTGTLAGSAPEVLIARLGAETKQIRFGSGGIMLPNHSTLKVAENFRLLEALYPGRIDLGIGRAPGGDRLTAQLLNPTNTFDPQEYVQQISTLQAMLADKPAPGNAEGKVKAMPFIETKPEIWMLTSSGESAYLAAHFGLALSYAQFINPIGGPQAMEAYRQRFVPSDELSAPLGNVGVFAFVSDDIEKVNEVRAVMDYRLLSFEKGRFDEQPTFEVAKAYQYTMAEWQRVLFNRQRTIVGTPDVVKDKFEELAASFGVNEIVVSTFTEHAEDRTRSYELLADMFKLKENRLSEAKVDQ</sequence>
<evidence type="ECO:0000259" key="3">
    <source>
        <dbReference type="Pfam" id="PF00296"/>
    </source>
</evidence>
<dbReference type="CDD" id="cd00347">
    <property type="entry name" value="Flavin_utilizing_monoxygenases"/>
    <property type="match status" value="1"/>
</dbReference>
<dbReference type="GO" id="GO:0005829">
    <property type="term" value="C:cytosol"/>
    <property type="evidence" value="ECO:0007669"/>
    <property type="project" value="TreeGrafter"/>
</dbReference>
<evidence type="ECO:0000256" key="1">
    <source>
        <dbReference type="ARBA" id="ARBA00007789"/>
    </source>
</evidence>
<reference evidence="4 5" key="1">
    <citation type="submission" date="2019-02" db="EMBL/GenBank/DDBJ databases">
        <title>Genomic Encyclopedia of Type Strains, Phase IV (KMG-IV): sequencing the most valuable type-strain genomes for metagenomic binning, comparative biology and taxonomic classification.</title>
        <authorList>
            <person name="Goeker M."/>
        </authorList>
    </citation>
    <scope>NUCLEOTIDE SEQUENCE [LARGE SCALE GENOMIC DNA]</scope>
    <source>
        <strain evidence="4 5">DSM 18116</strain>
    </source>
</reference>